<dbReference type="EMBL" id="JAEHFQ010000001">
    <property type="protein sequence ID" value="MBM0631980.1"/>
    <property type="molecule type" value="Genomic_DNA"/>
</dbReference>
<name>A0A8I1IX76_PAEPO</name>
<dbReference type="Proteomes" id="UP000650605">
    <property type="component" value="Unassembled WGS sequence"/>
</dbReference>
<sequence>MNHDLYRIANIPEDLWPLSRVVDGVIYTPTLEELLSNGFITQEEYDRQKSLFNTQPSEIELLREENTTLKLTLAELAETQEANKTETQSALAELAEMITGGA</sequence>
<comment type="caution">
    <text evidence="1">The sequence shown here is derived from an EMBL/GenBank/DDBJ whole genome shotgun (WGS) entry which is preliminary data.</text>
</comment>
<protein>
    <submittedName>
        <fullName evidence="1">Uncharacterized protein</fullName>
    </submittedName>
</protein>
<dbReference type="RefSeq" id="WP_165144839.1">
    <property type="nucleotide sequence ID" value="NZ_JAEHFQ010000001.1"/>
</dbReference>
<accession>A0A8I1IX76</accession>
<evidence type="ECO:0000313" key="1">
    <source>
        <dbReference type="EMBL" id="MBM0631980.1"/>
    </source>
</evidence>
<proteinExistence type="predicted"/>
<evidence type="ECO:0000313" key="2">
    <source>
        <dbReference type="Proteomes" id="UP000650605"/>
    </source>
</evidence>
<organism evidence="1 2">
    <name type="scientific">Paenibacillus polymyxa</name>
    <name type="common">Bacillus polymyxa</name>
    <dbReference type="NCBI Taxonomy" id="1406"/>
    <lineage>
        <taxon>Bacteria</taxon>
        <taxon>Bacillati</taxon>
        <taxon>Bacillota</taxon>
        <taxon>Bacilli</taxon>
        <taxon>Bacillales</taxon>
        <taxon>Paenibacillaceae</taxon>
        <taxon>Paenibacillus</taxon>
    </lineage>
</organism>
<gene>
    <name evidence="1" type="ORF">JDW19_02405</name>
</gene>
<dbReference type="AlphaFoldDB" id="A0A8I1IX76"/>
<reference evidence="1" key="1">
    <citation type="submission" date="2020-12" db="EMBL/GenBank/DDBJ databases">
        <title>Paenibacillus polymyxa LMG 27872: a double-edged sword.</title>
        <authorList>
            <person name="Langendries S."/>
            <person name="Garcia Mendez S."/>
            <person name="Beirinckx S."/>
            <person name="Viaene T."/>
            <person name="Baeyen S."/>
            <person name="Goeminne G."/>
            <person name="Willems A."/>
            <person name="Debode J."/>
            <person name="Goormachtig S."/>
        </authorList>
    </citation>
    <scope>NUCLEOTIDE SEQUENCE</scope>
    <source>
        <strain evidence="1">LMG 27872</strain>
    </source>
</reference>